<reference evidence="8" key="1">
    <citation type="submission" date="2018-05" db="EMBL/GenBank/DDBJ databases">
        <title>Complete Genome Sequence of Methylobacterium sp. 17SD2-17.</title>
        <authorList>
            <person name="Srinivasan S."/>
        </authorList>
    </citation>
    <scope>NUCLEOTIDE SEQUENCE [LARGE SCALE GENOMIC DNA]</scope>
    <source>
        <strain evidence="8">17SD2-17</strain>
    </source>
</reference>
<dbReference type="InterPro" id="IPR011789">
    <property type="entry name" value="CueR"/>
</dbReference>
<dbReference type="EMBL" id="CP029550">
    <property type="protein sequence ID" value="AWN42531.1"/>
    <property type="molecule type" value="Genomic_DNA"/>
</dbReference>
<evidence type="ECO:0000313" key="8">
    <source>
        <dbReference type="Proteomes" id="UP000245926"/>
    </source>
</evidence>
<protein>
    <submittedName>
        <fullName evidence="7">Cu(I)-responsive transcriptional regulator</fullName>
    </submittedName>
</protein>
<sequence>MNIGAAAKASGVSAKMIRYYESIGLIRPAARSEAGYRVYEGADIHDLRFVKRARGLGFSVEEVGALLDLWRDTSRASADVKALAMRRVGELEARIAEMQGLARSLRHLADSCSGDARPDCPILDDLAAVPAARAPLACTGP</sequence>
<evidence type="ECO:0000259" key="6">
    <source>
        <dbReference type="PROSITE" id="PS50937"/>
    </source>
</evidence>
<dbReference type="GO" id="GO:0005737">
    <property type="term" value="C:cytoplasm"/>
    <property type="evidence" value="ECO:0007669"/>
    <property type="project" value="UniProtKB-SubCell"/>
</dbReference>
<dbReference type="Gene3D" id="1.10.1660.10">
    <property type="match status" value="1"/>
</dbReference>
<name>A0A2U8WAB6_9HYPH</name>
<dbReference type="Pfam" id="PF09278">
    <property type="entry name" value="MerR-DNA-bind"/>
    <property type="match status" value="1"/>
</dbReference>
<gene>
    <name evidence="7" type="primary">cueR</name>
    <name evidence="7" type="ORF">DK389_21025</name>
</gene>
<dbReference type="CDD" id="cd01108">
    <property type="entry name" value="HTH_CueR"/>
    <property type="match status" value="1"/>
</dbReference>
<dbReference type="AlphaFoldDB" id="A0A2U8WAB6"/>
<dbReference type="PANTHER" id="PTHR30204:SF94">
    <property type="entry name" value="HEAVY METAL-DEPENDENT TRANSCRIPTIONAL REGULATOR HI_0293-RELATED"/>
    <property type="match status" value="1"/>
</dbReference>
<feature type="domain" description="HTH merR-type" evidence="6">
    <location>
        <begin position="1"/>
        <end position="69"/>
    </location>
</feature>
<dbReference type="PROSITE" id="PS50937">
    <property type="entry name" value="HTH_MERR_2"/>
    <property type="match status" value="1"/>
</dbReference>
<dbReference type="PROSITE" id="PS00552">
    <property type="entry name" value="HTH_MERR_1"/>
    <property type="match status" value="1"/>
</dbReference>
<dbReference type="GO" id="GO:0005507">
    <property type="term" value="F:copper ion binding"/>
    <property type="evidence" value="ECO:0007669"/>
    <property type="project" value="InterPro"/>
</dbReference>
<dbReference type="SUPFAM" id="SSF46955">
    <property type="entry name" value="Putative DNA-binding domain"/>
    <property type="match status" value="1"/>
</dbReference>
<evidence type="ECO:0000256" key="5">
    <source>
        <dbReference type="ARBA" id="ARBA00023163"/>
    </source>
</evidence>
<dbReference type="InterPro" id="IPR000551">
    <property type="entry name" value="MerR-type_HTH_dom"/>
</dbReference>
<comment type="subcellular location">
    <subcellularLocation>
        <location evidence="1">Cytoplasm</location>
    </subcellularLocation>
</comment>
<dbReference type="PRINTS" id="PR00040">
    <property type="entry name" value="HTHMERR"/>
</dbReference>
<evidence type="ECO:0000256" key="3">
    <source>
        <dbReference type="ARBA" id="ARBA00023015"/>
    </source>
</evidence>
<accession>A0A2U8WAB6</accession>
<dbReference type="InterPro" id="IPR047057">
    <property type="entry name" value="MerR_fam"/>
</dbReference>
<proteinExistence type="predicted"/>
<keyword evidence="4" id="KW-0238">DNA-binding</keyword>
<organism evidence="7 8">
    <name type="scientific">Methylobacterium durans</name>
    <dbReference type="NCBI Taxonomy" id="2202825"/>
    <lineage>
        <taxon>Bacteria</taxon>
        <taxon>Pseudomonadati</taxon>
        <taxon>Pseudomonadota</taxon>
        <taxon>Alphaproteobacteria</taxon>
        <taxon>Hyphomicrobiales</taxon>
        <taxon>Methylobacteriaceae</taxon>
        <taxon>Methylobacterium</taxon>
    </lineage>
</organism>
<dbReference type="Pfam" id="PF00376">
    <property type="entry name" value="MerR"/>
    <property type="match status" value="1"/>
</dbReference>
<evidence type="ECO:0000256" key="4">
    <source>
        <dbReference type="ARBA" id="ARBA00023125"/>
    </source>
</evidence>
<keyword evidence="5" id="KW-0804">Transcription</keyword>
<keyword evidence="3" id="KW-0805">Transcription regulation</keyword>
<dbReference type="SMART" id="SM00422">
    <property type="entry name" value="HTH_MERR"/>
    <property type="match status" value="1"/>
</dbReference>
<dbReference type="GO" id="GO:0003677">
    <property type="term" value="F:DNA binding"/>
    <property type="evidence" value="ECO:0007669"/>
    <property type="project" value="UniProtKB-KW"/>
</dbReference>
<evidence type="ECO:0000256" key="1">
    <source>
        <dbReference type="ARBA" id="ARBA00004496"/>
    </source>
</evidence>
<dbReference type="Proteomes" id="UP000245926">
    <property type="component" value="Chromosome"/>
</dbReference>
<dbReference type="KEGG" id="mets:DK389_21025"/>
<dbReference type="GO" id="GO:0045893">
    <property type="term" value="P:positive regulation of DNA-templated transcription"/>
    <property type="evidence" value="ECO:0007669"/>
    <property type="project" value="InterPro"/>
</dbReference>
<dbReference type="InterPro" id="IPR015358">
    <property type="entry name" value="Tscrpt_reg_MerR_DNA-bd"/>
</dbReference>
<evidence type="ECO:0000256" key="2">
    <source>
        <dbReference type="ARBA" id="ARBA00022490"/>
    </source>
</evidence>
<dbReference type="PANTHER" id="PTHR30204">
    <property type="entry name" value="REDOX-CYCLING DRUG-SENSING TRANSCRIPTIONAL ACTIVATOR SOXR"/>
    <property type="match status" value="1"/>
</dbReference>
<dbReference type="OrthoDB" id="9802944at2"/>
<dbReference type="InterPro" id="IPR009061">
    <property type="entry name" value="DNA-bd_dom_put_sf"/>
</dbReference>
<dbReference type="RefSeq" id="WP_109892504.1">
    <property type="nucleotide sequence ID" value="NZ_CP029550.1"/>
</dbReference>
<keyword evidence="8" id="KW-1185">Reference proteome</keyword>
<evidence type="ECO:0000313" key="7">
    <source>
        <dbReference type="EMBL" id="AWN42531.1"/>
    </source>
</evidence>
<dbReference type="NCBIfam" id="TIGR02044">
    <property type="entry name" value="CueR"/>
    <property type="match status" value="1"/>
</dbReference>
<dbReference type="GO" id="GO:0003700">
    <property type="term" value="F:DNA-binding transcription factor activity"/>
    <property type="evidence" value="ECO:0007669"/>
    <property type="project" value="InterPro"/>
</dbReference>
<keyword evidence="2" id="KW-0963">Cytoplasm</keyword>